<dbReference type="InterPro" id="IPR036188">
    <property type="entry name" value="FAD/NAD-bd_sf"/>
</dbReference>
<dbReference type="EMBL" id="CP071444">
    <property type="protein sequence ID" value="QSX09388.1"/>
    <property type="molecule type" value="Genomic_DNA"/>
</dbReference>
<comment type="similarity">
    <text evidence="2">Belongs to the class-III pyridine nucleotide-disulfide oxidoreductase family.</text>
</comment>
<dbReference type="PRINTS" id="PR00411">
    <property type="entry name" value="PNDRDTASEI"/>
</dbReference>
<name>A0A974XGI4_9FIRM</name>
<dbReference type="SUPFAM" id="SSF55424">
    <property type="entry name" value="FAD/NAD-linked reductases, dimerisation (C-terminal) domain"/>
    <property type="match status" value="1"/>
</dbReference>
<keyword evidence="4" id="KW-0274">FAD</keyword>
<dbReference type="InterPro" id="IPR023753">
    <property type="entry name" value="FAD/NAD-binding_dom"/>
</dbReference>
<dbReference type="AlphaFoldDB" id="A0A974XGI4"/>
<keyword evidence="3" id="KW-0285">Flavoprotein</keyword>
<gene>
    <name evidence="8" type="ORF">J0B03_04795</name>
</gene>
<dbReference type="InterPro" id="IPR016156">
    <property type="entry name" value="FAD/NAD-linked_Rdtase_dimer_sf"/>
</dbReference>
<proteinExistence type="inferred from homology"/>
<keyword evidence="6" id="KW-0676">Redox-active center</keyword>
<dbReference type="InterPro" id="IPR001763">
    <property type="entry name" value="Rhodanese-like_dom"/>
</dbReference>
<dbReference type="PANTHER" id="PTHR43429:SF1">
    <property type="entry name" value="NAD(P)H SULFUR OXIDOREDUCTASE (COA-DEPENDENT)"/>
    <property type="match status" value="1"/>
</dbReference>
<dbReference type="Pfam" id="PF07992">
    <property type="entry name" value="Pyr_redox_2"/>
    <property type="match status" value="1"/>
</dbReference>
<evidence type="ECO:0000256" key="2">
    <source>
        <dbReference type="ARBA" id="ARBA00009130"/>
    </source>
</evidence>
<evidence type="ECO:0000256" key="6">
    <source>
        <dbReference type="ARBA" id="ARBA00023284"/>
    </source>
</evidence>
<dbReference type="SMART" id="SM00450">
    <property type="entry name" value="RHOD"/>
    <property type="match status" value="1"/>
</dbReference>
<dbReference type="Pfam" id="PF00581">
    <property type="entry name" value="Rhodanese"/>
    <property type="match status" value="1"/>
</dbReference>
<protein>
    <submittedName>
        <fullName evidence="8">FAD-dependent oxidoreductase</fullName>
    </submittedName>
</protein>
<dbReference type="PANTHER" id="PTHR43429">
    <property type="entry name" value="PYRIDINE NUCLEOTIDE-DISULFIDE OXIDOREDUCTASE DOMAIN-CONTAINING"/>
    <property type="match status" value="1"/>
</dbReference>
<evidence type="ECO:0000256" key="5">
    <source>
        <dbReference type="ARBA" id="ARBA00023002"/>
    </source>
</evidence>
<evidence type="ECO:0000256" key="3">
    <source>
        <dbReference type="ARBA" id="ARBA00022630"/>
    </source>
</evidence>
<keyword evidence="9" id="KW-1185">Reference proteome</keyword>
<dbReference type="Proteomes" id="UP000663499">
    <property type="component" value="Chromosome"/>
</dbReference>
<evidence type="ECO:0000256" key="4">
    <source>
        <dbReference type="ARBA" id="ARBA00022827"/>
    </source>
</evidence>
<keyword evidence="5" id="KW-0560">Oxidoreductase</keyword>
<sequence length="577" mass="63041">MGKRVLIVGGVAGGASVAARVRRIDESAEVIMFERGPNVSFSNCCLPYHLSGAVPNSEDLVLMDPVVFKNQYNIEARVLTEVVKINREEKTIDVKELDTGKVYTEKYDKLFLSPGANPILPKSIEGIDGPNVFVVRNVVDIDKLNKFVKSKVKALSNMDVDMAEVNDVAVIGGGFIGVEVAENLKEAGFNVTLVEAMDQIMAPFDYDMAQIFHKEMMDHGVNLILNDGLKKIGPESIELNSGKTVKAQAVVMAIGVRPEVTLAVDAGLELGETGGILVDHNYLTNDKDIYAVGDAIETFHKITHQKTRLPLAGPAQRQARAAADHMYGKPHRNTGVVGSSCVKIFNMNGASTGLTAKAAEKAGFKYDFVYVIPGDKVGLMPGANPMHFKLVYEVPTGKILGAQAIGKGNVDKRIDVIATMVMLGGTLEDLKEMELCYAPPFGTAKDVTNHAALVALNLLNGDFEQVKVDEVRGLVESNAFIVDVREKREFEAGHLVNAVNIPLSEIRGRMDEIPRDVPVYLHCRSSQRSYNALMALNNSGYTNAKNISGSYLGICYFEYFNDQTTDREKIVTKYNFN</sequence>
<organism evidence="8 9">
    <name type="scientific">Alkalibacter rhizosphaerae</name>
    <dbReference type="NCBI Taxonomy" id="2815577"/>
    <lineage>
        <taxon>Bacteria</taxon>
        <taxon>Bacillati</taxon>
        <taxon>Bacillota</taxon>
        <taxon>Clostridia</taxon>
        <taxon>Eubacteriales</taxon>
        <taxon>Eubacteriaceae</taxon>
        <taxon>Alkalibacter</taxon>
    </lineage>
</organism>
<dbReference type="SUPFAM" id="SSF52821">
    <property type="entry name" value="Rhodanese/Cell cycle control phosphatase"/>
    <property type="match status" value="1"/>
</dbReference>
<accession>A0A974XGI4</accession>
<dbReference type="InterPro" id="IPR050260">
    <property type="entry name" value="FAD-bd_OxRdtase"/>
</dbReference>
<feature type="domain" description="Rhodanese" evidence="7">
    <location>
        <begin position="475"/>
        <end position="556"/>
    </location>
</feature>
<evidence type="ECO:0000313" key="8">
    <source>
        <dbReference type="EMBL" id="QSX09388.1"/>
    </source>
</evidence>
<evidence type="ECO:0000313" key="9">
    <source>
        <dbReference type="Proteomes" id="UP000663499"/>
    </source>
</evidence>
<dbReference type="InterPro" id="IPR004099">
    <property type="entry name" value="Pyr_nucl-diS_OxRdtase_dimer"/>
</dbReference>
<dbReference type="Pfam" id="PF02852">
    <property type="entry name" value="Pyr_redox_dim"/>
    <property type="match status" value="1"/>
</dbReference>
<dbReference type="KEGG" id="alka:J0B03_04795"/>
<dbReference type="GO" id="GO:0016491">
    <property type="term" value="F:oxidoreductase activity"/>
    <property type="evidence" value="ECO:0007669"/>
    <property type="project" value="UniProtKB-KW"/>
</dbReference>
<dbReference type="PROSITE" id="PS50206">
    <property type="entry name" value="RHODANESE_3"/>
    <property type="match status" value="1"/>
</dbReference>
<dbReference type="CDD" id="cd00158">
    <property type="entry name" value="RHOD"/>
    <property type="match status" value="1"/>
</dbReference>
<dbReference type="InterPro" id="IPR036873">
    <property type="entry name" value="Rhodanese-like_dom_sf"/>
</dbReference>
<dbReference type="Gene3D" id="3.40.250.10">
    <property type="entry name" value="Rhodanese-like domain"/>
    <property type="match status" value="1"/>
</dbReference>
<reference evidence="8" key="1">
    <citation type="submission" date="2021-03" db="EMBL/GenBank/DDBJ databases">
        <title>Alkalibacter marinus sp. nov., isolated from tidal flat sediment.</title>
        <authorList>
            <person name="Namirimu T."/>
            <person name="Yang J.-A."/>
            <person name="Yang S.-H."/>
            <person name="Kim Y.-J."/>
            <person name="Kwon K.K."/>
        </authorList>
    </citation>
    <scope>NUCLEOTIDE SEQUENCE</scope>
    <source>
        <strain evidence="8">ES005</strain>
    </source>
</reference>
<dbReference type="PRINTS" id="PR00368">
    <property type="entry name" value="FADPNR"/>
</dbReference>
<dbReference type="RefSeq" id="WP_207300723.1">
    <property type="nucleotide sequence ID" value="NZ_CP071444.1"/>
</dbReference>
<evidence type="ECO:0000256" key="1">
    <source>
        <dbReference type="ARBA" id="ARBA00001974"/>
    </source>
</evidence>
<comment type="cofactor">
    <cofactor evidence="1">
        <name>FAD</name>
        <dbReference type="ChEBI" id="CHEBI:57692"/>
    </cofactor>
</comment>
<evidence type="ECO:0000259" key="7">
    <source>
        <dbReference type="PROSITE" id="PS50206"/>
    </source>
</evidence>
<dbReference type="SUPFAM" id="SSF51905">
    <property type="entry name" value="FAD/NAD(P)-binding domain"/>
    <property type="match status" value="1"/>
</dbReference>
<dbReference type="Gene3D" id="3.50.50.60">
    <property type="entry name" value="FAD/NAD(P)-binding domain"/>
    <property type="match status" value="2"/>
</dbReference>